<proteinExistence type="predicted"/>
<evidence type="ECO:0000313" key="3">
    <source>
        <dbReference type="Proteomes" id="UP000234882"/>
    </source>
</evidence>
<dbReference type="KEGG" id="paru:CYR75_10330"/>
<gene>
    <name evidence="2" type="ORF">CYR75_10330</name>
</gene>
<dbReference type="EMBL" id="CP025583">
    <property type="protein sequence ID" value="AUM74624.1"/>
    <property type="molecule type" value="Genomic_DNA"/>
</dbReference>
<dbReference type="Gene3D" id="3.10.450.50">
    <property type="match status" value="1"/>
</dbReference>
<organism evidence="2 3">
    <name type="scientific">Paracoccus jeotgali</name>
    <dbReference type="NCBI Taxonomy" id="2065379"/>
    <lineage>
        <taxon>Bacteria</taxon>
        <taxon>Pseudomonadati</taxon>
        <taxon>Pseudomonadota</taxon>
        <taxon>Alphaproteobacteria</taxon>
        <taxon>Rhodobacterales</taxon>
        <taxon>Paracoccaceae</taxon>
        <taxon>Paracoccus</taxon>
    </lineage>
</organism>
<sequence length="131" mass="14782">MIESTTALGTCEAFLEAMERRDLTAARSFLTEDGLEMVFPGGNRFSSLEEMLSGAAGRYRFVRKSFDRRESWSSGADDCALIAGTLSGEWLNGEAFDGIRFIDLFDLRDGKIWRQHVWNDMGEYKLKHGIA</sequence>
<feature type="domain" description="SnoaL-like" evidence="1">
    <location>
        <begin position="12"/>
        <end position="114"/>
    </location>
</feature>
<dbReference type="AlphaFoldDB" id="A0A2K9MGA2"/>
<accession>A0A2K9MGA2</accession>
<dbReference type="OrthoDB" id="8635217at2"/>
<dbReference type="Pfam" id="PF12680">
    <property type="entry name" value="SnoaL_2"/>
    <property type="match status" value="1"/>
</dbReference>
<dbReference type="InterPro" id="IPR032710">
    <property type="entry name" value="NTF2-like_dom_sf"/>
</dbReference>
<protein>
    <recommendedName>
        <fullName evidence="1">SnoaL-like domain-containing protein</fullName>
    </recommendedName>
</protein>
<name>A0A2K9MGA2_9RHOB</name>
<keyword evidence="3" id="KW-1185">Reference proteome</keyword>
<dbReference type="Proteomes" id="UP000234882">
    <property type="component" value="Chromosome"/>
</dbReference>
<evidence type="ECO:0000259" key="1">
    <source>
        <dbReference type="Pfam" id="PF12680"/>
    </source>
</evidence>
<dbReference type="RefSeq" id="WP_101499970.1">
    <property type="nucleotide sequence ID" value="NZ_CP025583.1"/>
</dbReference>
<dbReference type="InterPro" id="IPR037401">
    <property type="entry name" value="SnoaL-like"/>
</dbReference>
<evidence type="ECO:0000313" key="2">
    <source>
        <dbReference type="EMBL" id="AUM74624.1"/>
    </source>
</evidence>
<reference evidence="3" key="1">
    <citation type="submission" date="2017-12" db="EMBL/GenBank/DDBJ databases">
        <title>Genomic analysis of Paracoccus sp. CBA4604.</title>
        <authorList>
            <person name="Roh S.W."/>
            <person name="Kim J.Y."/>
            <person name="Kim J.S."/>
        </authorList>
    </citation>
    <scope>NUCLEOTIDE SEQUENCE [LARGE SCALE GENOMIC DNA]</scope>
    <source>
        <strain evidence="3">CBA4604</strain>
    </source>
</reference>
<dbReference type="SUPFAM" id="SSF54427">
    <property type="entry name" value="NTF2-like"/>
    <property type="match status" value="1"/>
</dbReference>